<gene>
    <name evidence="5" type="ORF">OMED0929_LOCUS3661</name>
</gene>
<proteinExistence type="predicted"/>
<keyword evidence="1" id="KW-0479">Metal-binding</keyword>
<feature type="compositionally biased region" description="Low complexity" evidence="2">
    <location>
        <begin position="432"/>
        <end position="460"/>
    </location>
</feature>
<dbReference type="AlphaFoldDB" id="A0A6U0BV19"/>
<dbReference type="CDD" id="cd16982">
    <property type="entry name" value="CID_Pcf11"/>
    <property type="match status" value="1"/>
</dbReference>
<dbReference type="InterPro" id="IPR008942">
    <property type="entry name" value="ENTH_VHS"/>
</dbReference>
<dbReference type="SUPFAM" id="SSF48464">
    <property type="entry name" value="ENTH/VHS domain"/>
    <property type="match status" value="1"/>
</dbReference>
<feature type="domain" description="CID" evidence="4">
    <location>
        <begin position="3"/>
        <end position="135"/>
    </location>
</feature>
<evidence type="ECO:0000256" key="2">
    <source>
        <dbReference type="SAM" id="MobiDB-lite"/>
    </source>
</evidence>
<dbReference type="GO" id="GO:0005737">
    <property type="term" value="C:cytoplasm"/>
    <property type="evidence" value="ECO:0007669"/>
    <property type="project" value="TreeGrafter"/>
</dbReference>
<dbReference type="GO" id="GO:0006369">
    <property type="term" value="P:termination of RNA polymerase II transcription"/>
    <property type="evidence" value="ECO:0007669"/>
    <property type="project" value="InterPro"/>
</dbReference>
<protein>
    <recommendedName>
        <fullName evidence="6">CID domain-containing protein</fullName>
    </recommendedName>
</protein>
<dbReference type="PROSITE" id="PS51391">
    <property type="entry name" value="CID"/>
    <property type="match status" value="1"/>
</dbReference>
<dbReference type="InterPro" id="IPR006569">
    <property type="entry name" value="CID_dom"/>
</dbReference>
<keyword evidence="1" id="KW-0862">Zinc</keyword>
<reference evidence="5" key="1">
    <citation type="submission" date="2021-01" db="EMBL/GenBank/DDBJ databases">
        <authorList>
            <person name="Corre E."/>
            <person name="Pelletier E."/>
            <person name="Niang G."/>
            <person name="Scheremetjew M."/>
            <person name="Finn R."/>
            <person name="Kale V."/>
            <person name="Holt S."/>
            <person name="Cochrane G."/>
            <person name="Meng A."/>
            <person name="Brown T."/>
            <person name="Cohen L."/>
        </authorList>
    </citation>
    <scope>NUCLEOTIDE SEQUENCE</scope>
    <source>
        <strain evidence="5">Clade-D-RCC2572</strain>
    </source>
</reference>
<accession>A0A6U0BV19</accession>
<dbReference type="Pfam" id="PF04818">
    <property type="entry name" value="CID"/>
    <property type="match status" value="1"/>
</dbReference>
<evidence type="ECO:0008006" key="6">
    <source>
        <dbReference type="Google" id="ProtNLM"/>
    </source>
</evidence>
<sequence length="478" mass="51770">MAVRGEEFDEYASALSELVVNSKPIISSLTMLAGEIAGKDEARAGAIADLIRAHIKNSPVKSKLCGFYLLDSVVKNLRGPFVRIFSKGLSDLFLQAYARVTDAQKKSMAHLFGTWKTVFPSSVLDEIEPALTRSAPAGVRPPVAPSGAPRIVAQPPAQQWQQAPAAQQWAPPAQQWTGAYPAAVPQVQQLYGAYTQVPPPPVLTGAAGGSLLANMLQSGSGGDLSALIASLEAKKASPTTSLAAPQLVARPGELPVLTADFDPKKDLGELSKRREGVIRSLYFELPLQCSQTGRRFRSQPELDAHMDWLHARRRRRKEGKVCRKWFVDITAWLKGLKTMAEDAVNFFGDEDRKPDVDAKTVIQEELDNVSVPVDESRPTCALSGETFETFWNEKEQEWHYRGATFLDRAIGGAKKGSIVLARAVPKKATRAAKSTKASAAVAVKAEAPAAGRRSARASVKSKADEPAESPSPAKRRRT</sequence>
<dbReference type="GO" id="GO:0008270">
    <property type="term" value="F:zinc ion binding"/>
    <property type="evidence" value="ECO:0007669"/>
    <property type="project" value="UniProtKB-KW"/>
</dbReference>
<dbReference type="InterPro" id="IPR047415">
    <property type="entry name" value="Pcf11_CID"/>
</dbReference>
<dbReference type="Pfam" id="PF23228">
    <property type="entry name" value="zf_PCFS4"/>
    <property type="match status" value="1"/>
</dbReference>
<feature type="domain" description="C2H2-type" evidence="3">
    <location>
        <begin position="287"/>
        <end position="315"/>
    </location>
</feature>
<dbReference type="SMART" id="SM00582">
    <property type="entry name" value="RPR"/>
    <property type="match status" value="1"/>
</dbReference>
<dbReference type="PANTHER" id="PTHR15921:SF3">
    <property type="entry name" value="PRE-MRNA CLEAVAGE COMPLEX 2 PROTEIN PCF11"/>
    <property type="match status" value="1"/>
</dbReference>
<dbReference type="EMBL" id="HBEW01004385">
    <property type="protein sequence ID" value="CAD8582072.1"/>
    <property type="molecule type" value="Transcribed_RNA"/>
</dbReference>
<dbReference type="InterPro" id="IPR057242">
    <property type="entry name" value="PCFS4-like"/>
</dbReference>
<evidence type="ECO:0000313" key="5">
    <source>
        <dbReference type="EMBL" id="CAD8582072.1"/>
    </source>
</evidence>
<feature type="region of interest" description="Disordered" evidence="2">
    <location>
        <begin position="432"/>
        <end position="478"/>
    </location>
</feature>
<dbReference type="Gene3D" id="1.25.40.90">
    <property type="match status" value="1"/>
</dbReference>
<dbReference type="GO" id="GO:0000993">
    <property type="term" value="F:RNA polymerase II complex binding"/>
    <property type="evidence" value="ECO:0007669"/>
    <property type="project" value="InterPro"/>
</dbReference>
<evidence type="ECO:0000256" key="1">
    <source>
        <dbReference type="PROSITE-ProRule" id="PRU00042"/>
    </source>
</evidence>
<organism evidence="5">
    <name type="scientific">Ostreococcus mediterraneus</name>
    <dbReference type="NCBI Taxonomy" id="1486918"/>
    <lineage>
        <taxon>Eukaryota</taxon>
        <taxon>Viridiplantae</taxon>
        <taxon>Chlorophyta</taxon>
        <taxon>Mamiellophyceae</taxon>
        <taxon>Mamiellales</taxon>
        <taxon>Bathycoccaceae</taxon>
        <taxon>Ostreococcus</taxon>
    </lineage>
</organism>
<dbReference type="PANTHER" id="PTHR15921">
    <property type="entry name" value="PRE-MRNA CLEAVAGE COMPLEX II"/>
    <property type="match status" value="1"/>
</dbReference>
<keyword evidence="1" id="KW-0863">Zinc-finger</keyword>
<evidence type="ECO:0000259" key="3">
    <source>
        <dbReference type="PROSITE" id="PS50157"/>
    </source>
</evidence>
<dbReference type="InterPro" id="IPR013087">
    <property type="entry name" value="Znf_C2H2_type"/>
</dbReference>
<dbReference type="PROSITE" id="PS50157">
    <property type="entry name" value="ZINC_FINGER_C2H2_2"/>
    <property type="match status" value="1"/>
</dbReference>
<evidence type="ECO:0000259" key="4">
    <source>
        <dbReference type="PROSITE" id="PS51391"/>
    </source>
</evidence>
<name>A0A6U0BV19_9CHLO</name>
<dbReference type="GO" id="GO:0031124">
    <property type="term" value="P:mRNA 3'-end processing"/>
    <property type="evidence" value="ECO:0007669"/>
    <property type="project" value="InterPro"/>
</dbReference>
<dbReference type="InterPro" id="IPR045154">
    <property type="entry name" value="PCF11-like"/>
</dbReference>
<dbReference type="GO" id="GO:0003729">
    <property type="term" value="F:mRNA binding"/>
    <property type="evidence" value="ECO:0007669"/>
    <property type="project" value="InterPro"/>
</dbReference>
<dbReference type="GO" id="GO:0005849">
    <property type="term" value="C:mRNA cleavage factor complex"/>
    <property type="evidence" value="ECO:0007669"/>
    <property type="project" value="TreeGrafter"/>
</dbReference>